<organism evidence="4 5">
    <name type="scientific">Candidatus Regiella insecticola LSR1</name>
    <dbReference type="NCBI Taxonomy" id="663321"/>
    <lineage>
        <taxon>Bacteria</taxon>
        <taxon>Pseudomonadati</taxon>
        <taxon>Pseudomonadota</taxon>
        <taxon>Gammaproteobacteria</taxon>
        <taxon>Enterobacterales</taxon>
        <taxon>Enterobacteriaceae</taxon>
        <taxon>aphid secondary symbionts</taxon>
        <taxon>Candidatus Regiella</taxon>
    </lineage>
</organism>
<dbReference type="Pfam" id="PF06794">
    <property type="entry name" value="UPF0270"/>
    <property type="match status" value="1"/>
</dbReference>
<evidence type="ECO:0000256" key="1">
    <source>
        <dbReference type="ARBA" id="ARBA00006450"/>
    </source>
</evidence>
<dbReference type="AlphaFoldDB" id="E0WT41"/>
<dbReference type="EMBL" id="GL379592">
    <property type="protein sequence ID" value="EFL91726.1"/>
    <property type="molecule type" value="Genomic_DNA"/>
</dbReference>
<dbReference type="NCBIfam" id="NF003438">
    <property type="entry name" value="PRK04966.1"/>
    <property type="match status" value="1"/>
</dbReference>
<evidence type="ECO:0000313" key="4">
    <source>
        <dbReference type="EMBL" id="EFL91726.1"/>
    </source>
</evidence>
<dbReference type="SUPFAM" id="SSF118001">
    <property type="entry name" value="YehU-like"/>
    <property type="match status" value="1"/>
</dbReference>
<dbReference type="HOGENOM" id="CLU_2128949_0_0_6"/>
<dbReference type="InterPro" id="IPR010648">
    <property type="entry name" value="UPF0270"/>
</dbReference>
<reference evidence="4" key="1">
    <citation type="journal article" date="2009" name="Environ. Microbiol.">
        <title>Dynamics of genome evolution in facultative symbionts of aphids.</title>
        <authorList>
            <person name="Degnan P.H."/>
            <person name="Leonardo T.E."/>
            <person name="Cass B.N."/>
            <person name="Hurwitz B."/>
            <person name="Stern D."/>
            <person name="Gibbs R.A."/>
            <person name="Richards S."/>
            <person name="Moran N.A."/>
        </authorList>
    </citation>
    <scope>NUCLEOTIDE SEQUENCE [LARGE SCALE GENOMIC DNA]</scope>
    <source>
        <strain evidence="4">LSR1</strain>
    </source>
</reference>
<proteinExistence type="inferred from homology"/>
<protein>
    <recommendedName>
        <fullName evidence="2">UPF0270 protein REG_1185</fullName>
    </recommendedName>
</protein>
<sequence length="113" mass="12727">MTVGKDLVCLASKRSSIRLFGTVMMIIPWQQINSETLNNLIESFVLREGTDYGEQEFLLAQKVADVRHQLRNGEAVVIWSELHETINIMPRTKIKRSTDSTNSTASDDNAESS</sequence>
<dbReference type="InterPro" id="IPR036685">
    <property type="entry name" value="YehU-like_sf"/>
</dbReference>
<dbReference type="Gene3D" id="1.10.10.610">
    <property type="entry name" value="YehU-like"/>
    <property type="match status" value="1"/>
</dbReference>
<dbReference type="HAMAP" id="MF_00690">
    <property type="entry name" value="UPF0270"/>
    <property type="match status" value="1"/>
</dbReference>
<accession>E0WT41</accession>
<comment type="similarity">
    <text evidence="1 2">Belongs to the UPF0270 family.</text>
</comment>
<dbReference type="Proteomes" id="UP000005726">
    <property type="component" value="Unassembled WGS sequence"/>
</dbReference>
<name>E0WT41_9ENTR</name>
<gene>
    <name evidence="4" type="ORF">REG_1185</name>
</gene>
<evidence type="ECO:0000256" key="3">
    <source>
        <dbReference type="SAM" id="MobiDB-lite"/>
    </source>
</evidence>
<evidence type="ECO:0000313" key="5">
    <source>
        <dbReference type="Proteomes" id="UP000005726"/>
    </source>
</evidence>
<evidence type="ECO:0000256" key="2">
    <source>
        <dbReference type="HAMAP-Rule" id="MF_00690"/>
    </source>
</evidence>
<keyword evidence="5" id="KW-1185">Reference proteome</keyword>
<feature type="region of interest" description="Disordered" evidence="3">
    <location>
        <begin position="91"/>
        <end position="113"/>
    </location>
</feature>